<keyword evidence="3" id="KW-1185">Reference proteome</keyword>
<dbReference type="Pfam" id="PF00153">
    <property type="entry name" value="Mito_carr"/>
    <property type="match status" value="1"/>
</dbReference>
<evidence type="ECO:0000313" key="2">
    <source>
        <dbReference type="EMBL" id="KAK6941720.1"/>
    </source>
</evidence>
<comment type="caution">
    <text evidence="2">The sequence shown here is derived from an EMBL/GenBank/DDBJ whole genome shotgun (WGS) entry which is preliminary data.</text>
</comment>
<reference evidence="2 3" key="1">
    <citation type="submission" date="2023-12" db="EMBL/GenBank/DDBJ databases">
        <title>A high-quality genome assembly for Dillenia turbinata (Dilleniales).</title>
        <authorList>
            <person name="Chanderbali A."/>
        </authorList>
    </citation>
    <scope>NUCLEOTIDE SEQUENCE [LARGE SCALE GENOMIC DNA]</scope>
    <source>
        <strain evidence="2">LSX21</strain>
        <tissue evidence="2">Leaf</tissue>
    </source>
</reference>
<dbReference type="EMBL" id="JBAMMX010000004">
    <property type="protein sequence ID" value="KAK6941720.1"/>
    <property type="molecule type" value="Genomic_DNA"/>
</dbReference>
<gene>
    <name evidence="2" type="ORF">RJ641_027097</name>
</gene>
<dbReference type="InterPro" id="IPR018108">
    <property type="entry name" value="MCP_transmembrane"/>
</dbReference>
<dbReference type="AlphaFoldDB" id="A0AAN8VWT1"/>
<name>A0AAN8VWT1_9MAGN</name>
<dbReference type="Proteomes" id="UP001370490">
    <property type="component" value="Unassembled WGS sequence"/>
</dbReference>
<protein>
    <submittedName>
        <fullName evidence="2">Mitochondrial substrate/solute carrier</fullName>
    </submittedName>
</protein>
<organism evidence="2 3">
    <name type="scientific">Dillenia turbinata</name>
    <dbReference type="NCBI Taxonomy" id="194707"/>
    <lineage>
        <taxon>Eukaryota</taxon>
        <taxon>Viridiplantae</taxon>
        <taxon>Streptophyta</taxon>
        <taxon>Embryophyta</taxon>
        <taxon>Tracheophyta</taxon>
        <taxon>Spermatophyta</taxon>
        <taxon>Magnoliopsida</taxon>
        <taxon>eudicotyledons</taxon>
        <taxon>Gunneridae</taxon>
        <taxon>Pentapetalae</taxon>
        <taxon>Dilleniales</taxon>
        <taxon>Dilleniaceae</taxon>
        <taxon>Dillenia</taxon>
    </lineage>
</organism>
<feature type="region of interest" description="Disordered" evidence="1">
    <location>
        <begin position="168"/>
        <end position="189"/>
    </location>
</feature>
<sequence length="283" mass="30862">MTCHLIRIPTADWTLSDDIGHQLRADSTSQDDVSSDWTLEMTVIHEECQQSAELNTHDDCTPPMTCHLTWMPALTGPPLMMCPNDWTLEETPPEKECQLSAYCLRMASDDWTLPMTCNLIRYALTGPLLMACPMAQTQVSLTGPLLGTCLMTGHSNDVIETDASSALTGPGAPTCQKNAPHDSDARVHGEESLATEGGRSVFAKLESSSQLETLVMEYQNPNEDHTTSLSAMLAETCTFPIDITKTRLQLHQHNLSSSYSSSSSSSSSSSITAIKVVSEIVRH</sequence>
<feature type="compositionally biased region" description="Basic and acidic residues" evidence="1">
    <location>
        <begin position="179"/>
        <end position="189"/>
    </location>
</feature>
<proteinExistence type="predicted"/>
<accession>A0AAN8VWT1</accession>
<evidence type="ECO:0000313" key="3">
    <source>
        <dbReference type="Proteomes" id="UP001370490"/>
    </source>
</evidence>
<evidence type="ECO:0000256" key="1">
    <source>
        <dbReference type="SAM" id="MobiDB-lite"/>
    </source>
</evidence>